<keyword evidence="10" id="KW-1185">Reference proteome</keyword>
<dbReference type="PROSITE" id="PS50850">
    <property type="entry name" value="MFS"/>
    <property type="match status" value="1"/>
</dbReference>
<accession>A0A4V2SN38</accession>
<feature type="transmembrane region" description="Helical" evidence="7">
    <location>
        <begin position="201"/>
        <end position="222"/>
    </location>
</feature>
<dbReference type="AlphaFoldDB" id="A0A4V2SN38"/>
<feature type="transmembrane region" description="Helical" evidence="7">
    <location>
        <begin position="169"/>
        <end position="189"/>
    </location>
</feature>
<feature type="transmembrane region" description="Helical" evidence="7">
    <location>
        <begin position="403"/>
        <end position="422"/>
    </location>
</feature>
<protein>
    <submittedName>
        <fullName evidence="9">EmrB/QacA subfamily drug resistance transporter</fullName>
    </submittedName>
</protein>
<dbReference type="RefSeq" id="WP_132745271.1">
    <property type="nucleotide sequence ID" value="NZ_SLXK01000008.1"/>
</dbReference>
<evidence type="ECO:0000256" key="6">
    <source>
        <dbReference type="ARBA" id="ARBA00023136"/>
    </source>
</evidence>
<evidence type="ECO:0000259" key="8">
    <source>
        <dbReference type="PROSITE" id="PS50850"/>
    </source>
</evidence>
<dbReference type="PANTHER" id="PTHR42718">
    <property type="entry name" value="MAJOR FACILITATOR SUPERFAMILY MULTIDRUG TRANSPORTER MFSC"/>
    <property type="match status" value="1"/>
</dbReference>
<dbReference type="PRINTS" id="PR01036">
    <property type="entry name" value="TCRTETB"/>
</dbReference>
<keyword evidence="4 7" id="KW-0812">Transmembrane</keyword>
<evidence type="ECO:0000256" key="2">
    <source>
        <dbReference type="ARBA" id="ARBA00022448"/>
    </source>
</evidence>
<dbReference type="Proteomes" id="UP000295416">
    <property type="component" value="Unassembled WGS sequence"/>
</dbReference>
<reference evidence="9 10" key="1">
    <citation type="submission" date="2019-03" db="EMBL/GenBank/DDBJ databases">
        <title>Genomic Encyclopedia of Type Strains, Phase IV (KMG-IV): sequencing the most valuable type-strain genomes for metagenomic binning, comparative biology and taxonomic classification.</title>
        <authorList>
            <person name="Goeker M."/>
        </authorList>
    </citation>
    <scope>NUCLEOTIDE SEQUENCE [LARGE SCALE GENOMIC DNA]</scope>
    <source>
        <strain evidence="9 10">DSM 19377</strain>
    </source>
</reference>
<organism evidence="9 10">
    <name type="scientific">Scopulibacillus darangshiensis</name>
    <dbReference type="NCBI Taxonomy" id="442528"/>
    <lineage>
        <taxon>Bacteria</taxon>
        <taxon>Bacillati</taxon>
        <taxon>Bacillota</taxon>
        <taxon>Bacilli</taxon>
        <taxon>Bacillales</taxon>
        <taxon>Sporolactobacillaceae</taxon>
        <taxon>Scopulibacillus</taxon>
    </lineage>
</organism>
<evidence type="ECO:0000313" key="10">
    <source>
        <dbReference type="Proteomes" id="UP000295416"/>
    </source>
</evidence>
<dbReference type="Gene3D" id="1.20.1250.20">
    <property type="entry name" value="MFS general substrate transporter like domains"/>
    <property type="match status" value="1"/>
</dbReference>
<sequence>MEKTLTRLHIPDYIVVYTAGVGMFLSTLDTGIINVALPTLVISFDSSLSVMTWTITLYTLALVGTIVIFGRLGDKYGRIKIYSLGLMVFMLASLLCGLSSTPGLLIACRGLQGIGAAMLQATAIAIITSTIPKDRQGSALGTLGLLLGLGPVLGPSIGGILISLGSWQWIFWINLPFAVIGLTGCIFLLKRSEDSRHSIKLDLPGNLMLAFSILALLQGLSMLSTSNLLTLGSVVFFILLFAGFILWELRASQPILDLKLFRSGVFTAPIIGIFVLGGATSLGFIVPPYFLEKLATLEPWQVGLVNLSAPAGLMLLSKVSGCMMKTIGVTRLMVIGLVIMSASYGVLSLMQAAWSPVLIAMILLVYGIGAGLFIPANTSAIMGSAGQTVQGTIGAVQRMVQNLGIAIFSAIAAAVIRAHSHQGTTVLMDGFREAWAFAAISLAFSLFVFIFVYVRKRKMIG</sequence>
<feature type="transmembrane region" description="Helical" evidence="7">
    <location>
        <begin position="81"/>
        <end position="105"/>
    </location>
</feature>
<evidence type="ECO:0000256" key="1">
    <source>
        <dbReference type="ARBA" id="ARBA00004651"/>
    </source>
</evidence>
<feature type="transmembrane region" description="Helical" evidence="7">
    <location>
        <begin position="12"/>
        <end position="36"/>
    </location>
</feature>
<evidence type="ECO:0000256" key="4">
    <source>
        <dbReference type="ARBA" id="ARBA00022692"/>
    </source>
</evidence>
<evidence type="ECO:0000256" key="7">
    <source>
        <dbReference type="SAM" id="Phobius"/>
    </source>
</evidence>
<gene>
    <name evidence="9" type="ORF">EV207_10817</name>
</gene>
<dbReference type="InterPro" id="IPR036259">
    <property type="entry name" value="MFS_trans_sf"/>
</dbReference>
<dbReference type="GO" id="GO:0005886">
    <property type="term" value="C:plasma membrane"/>
    <property type="evidence" value="ECO:0007669"/>
    <property type="project" value="UniProtKB-SubCell"/>
</dbReference>
<dbReference type="Gene3D" id="1.20.1720.10">
    <property type="entry name" value="Multidrug resistance protein D"/>
    <property type="match status" value="1"/>
</dbReference>
<feature type="domain" description="Major facilitator superfamily (MFS) profile" evidence="8">
    <location>
        <begin position="15"/>
        <end position="456"/>
    </location>
</feature>
<keyword evidence="6 7" id="KW-0472">Membrane</keyword>
<keyword evidence="2" id="KW-0813">Transport</keyword>
<feature type="transmembrane region" description="Helical" evidence="7">
    <location>
        <begin position="353"/>
        <end position="374"/>
    </location>
</feature>
<proteinExistence type="predicted"/>
<dbReference type="GO" id="GO:0022857">
    <property type="term" value="F:transmembrane transporter activity"/>
    <property type="evidence" value="ECO:0007669"/>
    <property type="project" value="InterPro"/>
</dbReference>
<feature type="transmembrane region" description="Helical" evidence="7">
    <location>
        <begin position="261"/>
        <end position="287"/>
    </location>
</feature>
<keyword evidence="5 7" id="KW-1133">Transmembrane helix</keyword>
<evidence type="ECO:0000313" key="9">
    <source>
        <dbReference type="EMBL" id="TCP29726.1"/>
    </source>
</evidence>
<comment type="caution">
    <text evidence="9">The sequence shown here is derived from an EMBL/GenBank/DDBJ whole genome shotgun (WGS) entry which is preliminary data.</text>
</comment>
<dbReference type="OrthoDB" id="102502at2"/>
<dbReference type="InterPro" id="IPR011701">
    <property type="entry name" value="MFS"/>
</dbReference>
<dbReference type="EMBL" id="SLXK01000008">
    <property type="protein sequence ID" value="TCP29726.1"/>
    <property type="molecule type" value="Genomic_DNA"/>
</dbReference>
<evidence type="ECO:0000256" key="3">
    <source>
        <dbReference type="ARBA" id="ARBA00022475"/>
    </source>
</evidence>
<dbReference type="InterPro" id="IPR020846">
    <property type="entry name" value="MFS_dom"/>
</dbReference>
<feature type="transmembrane region" description="Helical" evidence="7">
    <location>
        <begin position="48"/>
        <end position="69"/>
    </location>
</feature>
<keyword evidence="3" id="KW-1003">Cell membrane</keyword>
<dbReference type="SUPFAM" id="SSF103473">
    <property type="entry name" value="MFS general substrate transporter"/>
    <property type="match status" value="1"/>
</dbReference>
<feature type="transmembrane region" description="Helical" evidence="7">
    <location>
        <begin position="328"/>
        <end position="347"/>
    </location>
</feature>
<feature type="transmembrane region" description="Helical" evidence="7">
    <location>
        <begin position="143"/>
        <end position="163"/>
    </location>
</feature>
<evidence type="ECO:0000256" key="5">
    <source>
        <dbReference type="ARBA" id="ARBA00022989"/>
    </source>
</evidence>
<dbReference type="PANTHER" id="PTHR42718:SF46">
    <property type="entry name" value="BLR6921 PROTEIN"/>
    <property type="match status" value="1"/>
</dbReference>
<dbReference type="Pfam" id="PF07690">
    <property type="entry name" value="MFS_1"/>
    <property type="match status" value="1"/>
</dbReference>
<name>A0A4V2SN38_9BACL</name>
<dbReference type="CDD" id="cd17321">
    <property type="entry name" value="MFS_MMR_MDR_like"/>
    <property type="match status" value="1"/>
</dbReference>
<feature type="transmembrane region" description="Helical" evidence="7">
    <location>
        <begin position="111"/>
        <end position="131"/>
    </location>
</feature>
<feature type="transmembrane region" description="Helical" evidence="7">
    <location>
        <begin position="434"/>
        <end position="454"/>
    </location>
</feature>
<comment type="subcellular location">
    <subcellularLocation>
        <location evidence="1">Cell membrane</location>
        <topology evidence="1">Multi-pass membrane protein</topology>
    </subcellularLocation>
</comment>
<feature type="transmembrane region" description="Helical" evidence="7">
    <location>
        <begin position="228"/>
        <end position="249"/>
    </location>
</feature>
<feature type="transmembrane region" description="Helical" evidence="7">
    <location>
        <begin position="299"/>
        <end position="316"/>
    </location>
</feature>